<dbReference type="OMA" id="HFGSRRW"/>
<protein>
    <recommendedName>
        <fullName evidence="12">Zinc-regulated transporter 1</fullName>
    </recommendedName>
</protein>
<evidence type="ECO:0000313" key="11">
    <source>
        <dbReference type="Proteomes" id="UP000187013"/>
    </source>
</evidence>
<evidence type="ECO:0000313" key="10">
    <source>
        <dbReference type="EMBL" id="GAV49356.1"/>
    </source>
</evidence>
<dbReference type="InterPro" id="IPR003689">
    <property type="entry name" value="ZIP"/>
</dbReference>
<feature type="transmembrane region" description="Helical" evidence="8">
    <location>
        <begin position="306"/>
        <end position="326"/>
    </location>
</feature>
<dbReference type="Pfam" id="PF02535">
    <property type="entry name" value="Zip"/>
    <property type="match status" value="1"/>
</dbReference>
<proteinExistence type="inferred from homology"/>
<reference evidence="10 11" key="1">
    <citation type="submission" date="2016-08" db="EMBL/GenBank/DDBJ databases">
        <title>Draft genome sequence of allopolyploid Zygosaccharomyces rouxii.</title>
        <authorList>
            <person name="Watanabe J."/>
            <person name="Uehara K."/>
            <person name="Mogi Y."/>
            <person name="Tsukioka Y."/>
        </authorList>
    </citation>
    <scope>NUCLEOTIDE SEQUENCE [LARGE SCALE GENOMIC DNA]</scope>
    <source>
        <strain evidence="10 11">NBRC 110957</strain>
    </source>
</reference>
<evidence type="ECO:0000256" key="9">
    <source>
        <dbReference type="SAM" id="MobiDB-lite"/>
    </source>
</evidence>
<dbReference type="PANTHER" id="PTHR11040:SF32">
    <property type="entry name" value="ZINC-REGULATED TRANSPORTER 1"/>
    <property type="match status" value="1"/>
</dbReference>
<feature type="transmembrane region" description="Helical" evidence="8">
    <location>
        <begin position="378"/>
        <end position="396"/>
    </location>
</feature>
<accession>A0A1Q3A0Y2</accession>
<feature type="transmembrane region" description="Helical" evidence="8">
    <location>
        <begin position="242"/>
        <end position="261"/>
    </location>
</feature>
<comment type="subcellular location">
    <subcellularLocation>
        <location evidence="1 8">Membrane</location>
        <topology evidence="1 8">Multi-pass membrane protein</topology>
    </subcellularLocation>
</comment>
<dbReference type="Proteomes" id="UP000187013">
    <property type="component" value="Unassembled WGS sequence"/>
</dbReference>
<keyword evidence="3 8" id="KW-0813">Transport</keyword>
<feature type="region of interest" description="Disordered" evidence="9">
    <location>
        <begin position="214"/>
        <end position="233"/>
    </location>
</feature>
<feature type="transmembrane region" description="Helical" evidence="8">
    <location>
        <begin position="338"/>
        <end position="357"/>
    </location>
</feature>
<evidence type="ECO:0000256" key="1">
    <source>
        <dbReference type="ARBA" id="ARBA00004141"/>
    </source>
</evidence>
<dbReference type="OrthoDB" id="448280at2759"/>
<keyword evidence="4 8" id="KW-0812">Transmembrane</keyword>
<dbReference type="AlphaFoldDB" id="A0A1Q3A0Y2"/>
<comment type="similarity">
    <text evidence="2 8">Belongs to the ZIP transporter (TC 2.A.5) family.</text>
</comment>
<name>A0A1Q3A0Y2_ZYGRO</name>
<dbReference type="GO" id="GO:0071578">
    <property type="term" value="P:zinc ion import across plasma membrane"/>
    <property type="evidence" value="ECO:0007669"/>
    <property type="project" value="TreeGrafter"/>
</dbReference>
<dbReference type="InterPro" id="IPR004698">
    <property type="entry name" value="Zn/Fe_permease_fun/pln"/>
</dbReference>
<feature type="transmembrane region" description="Helical" evidence="8">
    <location>
        <begin position="273"/>
        <end position="294"/>
    </location>
</feature>
<organism evidence="10 11">
    <name type="scientific">Zygosaccharomyces rouxii</name>
    <dbReference type="NCBI Taxonomy" id="4956"/>
    <lineage>
        <taxon>Eukaryota</taxon>
        <taxon>Fungi</taxon>
        <taxon>Dikarya</taxon>
        <taxon>Ascomycota</taxon>
        <taxon>Saccharomycotina</taxon>
        <taxon>Saccharomycetes</taxon>
        <taxon>Saccharomycetales</taxon>
        <taxon>Saccharomycetaceae</taxon>
        <taxon>Zygosaccharomyces</taxon>
    </lineage>
</organism>
<dbReference type="PANTHER" id="PTHR11040">
    <property type="entry name" value="ZINC/IRON TRANSPORTER"/>
    <property type="match status" value="1"/>
</dbReference>
<evidence type="ECO:0000256" key="6">
    <source>
        <dbReference type="ARBA" id="ARBA00023065"/>
    </source>
</evidence>
<dbReference type="eggNOG" id="KOG1558">
    <property type="taxonomic scope" value="Eukaryota"/>
</dbReference>
<dbReference type="GO" id="GO:0000006">
    <property type="term" value="F:high-affinity zinc transmembrane transporter activity"/>
    <property type="evidence" value="ECO:0007669"/>
    <property type="project" value="TreeGrafter"/>
</dbReference>
<keyword evidence="5 8" id="KW-1133">Transmembrane helix</keyword>
<feature type="transmembrane region" description="Helical" evidence="8">
    <location>
        <begin position="52"/>
        <end position="71"/>
    </location>
</feature>
<evidence type="ECO:0000256" key="7">
    <source>
        <dbReference type="ARBA" id="ARBA00023136"/>
    </source>
</evidence>
<evidence type="ECO:0000256" key="3">
    <source>
        <dbReference type="ARBA" id="ARBA00022448"/>
    </source>
</evidence>
<evidence type="ECO:0000256" key="4">
    <source>
        <dbReference type="ARBA" id="ARBA00022692"/>
    </source>
</evidence>
<evidence type="ECO:0000256" key="5">
    <source>
        <dbReference type="ARBA" id="ARBA00022989"/>
    </source>
</evidence>
<dbReference type="NCBIfam" id="TIGR00820">
    <property type="entry name" value="zip"/>
    <property type="match status" value="1"/>
</dbReference>
<dbReference type="EMBL" id="BDGX01000014">
    <property type="protein sequence ID" value="GAV49356.1"/>
    <property type="molecule type" value="Genomic_DNA"/>
</dbReference>
<evidence type="ECO:0000256" key="2">
    <source>
        <dbReference type="ARBA" id="ARBA00006939"/>
    </source>
</evidence>
<feature type="transmembrane region" description="Helical" evidence="8">
    <location>
        <begin position="124"/>
        <end position="147"/>
    </location>
</feature>
<sequence>MVDSTTRPWWEKWDPNNVTLADPNVDDSWKYCVLQGVYWGSPEDNGVTGARISSIFVIFITSTALSLFPVVAQKVPWLRIHRYVYQFARSFGTGVIVSTSYIHLMDPAYQEIGGYSCIAQTGNWSIYSWCPAIMLTTVFATFLVDLFSAVYVERKYGVVHEENGDEVANAITHAAKKSNQSPVDNNQMELESLPNSGNPYSGVQTMDNNDEKISTDTQSYALSESSRSENEQDVERRFRADLGAFMVLEAGLLFHSVMIGLNLGTIGDEFSTLYAVLVFHQSFEGLGIGARLCAITFPRDKWWWPYALCLAYGLTTPICVAIGLGVRKSYSSNSYSVNVVSGILDSISAGILMYTGLVELLARDYMFNAHRTKDLRELFFNVASILTGAGLMALLGKWA</sequence>
<comment type="caution">
    <text evidence="10">The sequence shown here is derived from an EMBL/GenBank/DDBJ whole genome shotgun (WGS) entry which is preliminary data.</text>
</comment>
<gene>
    <name evidence="10" type="ORF">ZYGR_0N07630</name>
</gene>
<keyword evidence="6 8" id="KW-0406">Ion transport</keyword>
<evidence type="ECO:0008006" key="12">
    <source>
        <dbReference type="Google" id="ProtNLM"/>
    </source>
</evidence>
<feature type="compositionally biased region" description="Polar residues" evidence="9">
    <location>
        <begin position="215"/>
        <end position="225"/>
    </location>
</feature>
<keyword evidence="7 8" id="KW-0472">Membrane</keyword>
<evidence type="ECO:0000256" key="8">
    <source>
        <dbReference type="RuleBase" id="RU362088"/>
    </source>
</evidence>
<dbReference type="GO" id="GO:0005886">
    <property type="term" value="C:plasma membrane"/>
    <property type="evidence" value="ECO:0007669"/>
    <property type="project" value="TreeGrafter"/>
</dbReference>
<feature type="transmembrane region" description="Helical" evidence="8">
    <location>
        <begin position="83"/>
        <end position="104"/>
    </location>
</feature>